<organism evidence="3 4">
    <name type="scientific">Serratia marcescens</name>
    <dbReference type="NCBI Taxonomy" id="615"/>
    <lineage>
        <taxon>Bacteria</taxon>
        <taxon>Pseudomonadati</taxon>
        <taxon>Pseudomonadota</taxon>
        <taxon>Gammaproteobacteria</taxon>
        <taxon>Enterobacterales</taxon>
        <taxon>Yersiniaceae</taxon>
        <taxon>Serratia</taxon>
    </lineage>
</organism>
<dbReference type="Proteomes" id="UP000237365">
    <property type="component" value="Unassembled WGS sequence"/>
</dbReference>
<dbReference type="Pfam" id="PF05229">
    <property type="entry name" value="SCPU"/>
    <property type="match status" value="2"/>
</dbReference>
<dbReference type="InterPro" id="IPR008966">
    <property type="entry name" value="Adhesion_dom_sf"/>
</dbReference>
<gene>
    <name evidence="3" type="ORF">C3R40_012120</name>
</gene>
<dbReference type="EMBL" id="PQGI02000001">
    <property type="protein sequence ID" value="MEX3187367.1"/>
    <property type="molecule type" value="Genomic_DNA"/>
</dbReference>
<dbReference type="AlphaFoldDB" id="A0AB35Z1N4"/>
<keyword evidence="1" id="KW-0732">Signal</keyword>
<keyword evidence="3" id="KW-0946">Virion</keyword>
<sequence>MMSRQVKIFLAALLLMCGQRALADCATTNGTVTLPSSNSFAVYNGQISAQGTAGLNCTGLGLNLLTQNTVTVKIASTTNNMALLNGNGSGDKISYLIYPDSNYQYPYSVGQTIDYSSLNLLSLILISSNVNFPVYIKTVVGANVSAGTYTDTINLVWNYHICGLGLIGLCIWWDGTNQPSTVTVTAVITKSCLINTANNVNFGSMALVGQFNPINQSITLTCTKSQSYSSYFTNGNNPITGWRRMISGTSNFLQYQIYLPNTSTVWSSTNAQSGTGTGLAQSIPFTAAVNPAQTEVPVGTYQDNVSYVVTY</sequence>
<feature type="domain" description="Spore coat protein U/FanG" evidence="2">
    <location>
        <begin position="21"/>
        <end position="154"/>
    </location>
</feature>
<protein>
    <submittedName>
        <fullName evidence="3">Spore coat protein U domain-containing protein</fullName>
    </submittedName>
</protein>
<dbReference type="PANTHER" id="PTHR37089">
    <property type="entry name" value="PROTEIN U-RELATED"/>
    <property type="match status" value="1"/>
</dbReference>
<dbReference type="RefSeq" id="WP_169539546.1">
    <property type="nucleotide sequence ID" value="NZ_CAMIRL010000001.1"/>
</dbReference>
<reference evidence="3 4" key="2">
    <citation type="submission" date="2024-07" db="EMBL/GenBank/DDBJ databases">
        <authorList>
            <person name="Raymann K."/>
        </authorList>
    </citation>
    <scope>NUCLEOTIDE SEQUENCE [LARGE SCALE GENOMIC DNA]</scope>
    <source>
        <strain evidence="3 4">KZ19</strain>
    </source>
</reference>
<accession>A0AB35Z1N4</accession>
<dbReference type="InterPro" id="IPR053167">
    <property type="entry name" value="Spore_coat_component"/>
</dbReference>
<feature type="signal peptide" evidence="1">
    <location>
        <begin position="1"/>
        <end position="23"/>
    </location>
</feature>
<name>A0AB35Z1N4_SERMA</name>
<dbReference type="GeneID" id="64308596"/>
<dbReference type="InterPro" id="IPR007893">
    <property type="entry name" value="Spore_coat_U/FanG"/>
</dbReference>
<comment type="caution">
    <text evidence="3">The sequence shown here is derived from an EMBL/GenBank/DDBJ whole genome shotgun (WGS) entry which is preliminary data.</text>
</comment>
<proteinExistence type="predicted"/>
<dbReference type="PANTHER" id="PTHR37089:SF1">
    <property type="entry name" value="MEMBRANE PROTEIN"/>
    <property type="match status" value="1"/>
</dbReference>
<feature type="domain" description="Spore coat protein U/FanG" evidence="2">
    <location>
        <begin position="180"/>
        <end position="306"/>
    </location>
</feature>
<evidence type="ECO:0000313" key="3">
    <source>
        <dbReference type="EMBL" id="MEX3187367.1"/>
    </source>
</evidence>
<evidence type="ECO:0000313" key="4">
    <source>
        <dbReference type="Proteomes" id="UP000237365"/>
    </source>
</evidence>
<dbReference type="SUPFAM" id="SSF49401">
    <property type="entry name" value="Bacterial adhesins"/>
    <property type="match status" value="1"/>
</dbReference>
<evidence type="ECO:0000259" key="2">
    <source>
        <dbReference type="Pfam" id="PF05229"/>
    </source>
</evidence>
<keyword evidence="3" id="KW-0167">Capsid protein</keyword>
<dbReference type="SMART" id="SM00972">
    <property type="entry name" value="SCPU"/>
    <property type="match status" value="2"/>
</dbReference>
<feature type="chain" id="PRO_5044319307" evidence="1">
    <location>
        <begin position="24"/>
        <end position="311"/>
    </location>
</feature>
<evidence type="ECO:0000256" key="1">
    <source>
        <dbReference type="SAM" id="SignalP"/>
    </source>
</evidence>
<reference evidence="3 4" key="1">
    <citation type="submission" date="2024-07" db="EMBL/GenBank/DDBJ databases">
        <title>Making a pathogen? Evaluating the impact of protist predation on the evolution of virulence in Serratia marcescens.</title>
        <authorList>
            <person name="Hopkins H."/>
            <person name="Lopezguerra C."/>
            <person name="Lau M.-J."/>
        </authorList>
    </citation>
    <scope>NUCLEOTIDE SEQUENCE [LARGE SCALE GENOMIC DNA]</scope>
    <source>
        <strain evidence="3 4">KZ19</strain>
    </source>
</reference>